<name>A0AA36GI80_CYLNA</name>
<reference evidence="4" key="1">
    <citation type="submission" date="2023-07" db="EMBL/GenBank/DDBJ databases">
        <authorList>
            <consortium name="CYATHOMIX"/>
        </authorList>
    </citation>
    <scope>NUCLEOTIDE SEQUENCE</scope>
    <source>
        <strain evidence="4">N/A</strain>
    </source>
</reference>
<evidence type="ECO:0000313" key="5">
    <source>
        <dbReference type="Proteomes" id="UP001176961"/>
    </source>
</evidence>
<protein>
    <recommendedName>
        <fullName evidence="3">ACB domain-containing protein</fullName>
    </recommendedName>
</protein>
<dbReference type="PRINTS" id="PR00689">
    <property type="entry name" value="ACOABINDINGP"/>
</dbReference>
<organism evidence="4 5">
    <name type="scientific">Cylicocyclus nassatus</name>
    <name type="common">Nematode worm</name>
    <dbReference type="NCBI Taxonomy" id="53992"/>
    <lineage>
        <taxon>Eukaryota</taxon>
        <taxon>Metazoa</taxon>
        <taxon>Ecdysozoa</taxon>
        <taxon>Nematoda</taxon>
        <taxon>Chromadorea</taxon>
        <taxon>Rhabditida</taxon>
        <taxon>Rhabditina</taxon>
        <taxon>Rhabditomorpha</taxon>
        <taxon>Strongyloidea</taxon>
        <taxon>Strongylidae</taxon>
        <taxon>Cylicocyclus</taxon>
    </lineage>
</organism>
<dbReference type="Pfam" id="PF00887">
    <property type="entry name" value="ACBP"/>
    <property type="match status" value="1"/>
</dbReference>
<evidence type="ECO:0000313" key="4">
    <source>
        <dbReference type="EMBL" id="CAJ0592555.1"/>
    </source>
</evidence>
<evidence type="ECO:0000256" key="2">
    <source>
        <dbReference type="ARBA" id="ARBA00023121"/>
    </source>
</evidence>
<dbReference type="GO" id="GO:0006631">
    <property type="term" value="P:fatty acid metabolic process"/>
    <property type="evidence" value="ECO:0007669"/>
    <property type="project" value="TreeGrafter"/>
</dbReference>
<dbReference type="SUPFAM" id="SSF47027">
    <property type="entry name" value="Acyl-CoA binding protein"/>
    <property type="match status" value="1"/>
</dbReference>
<dbReference type="InterPro" id="IPR035984">
    <property type="entry name" value="Acyl-CoA-binding_sf"/>
</dbReference>
<dbReference type="Proteomes" id="UP001176961">
    <property type="component" value="Unassembled WGS sequence"/>
</dbReference>
<keyword evidence="2" id="KW-0446">Lipid-binding</keyword>
<evidence type="ECO:0000259" key="3">
    <source>
        <dbReference type="PROSITE" id="PS51228"/>
    </source>
</evidence>
<comment type="caution">
    <text evidence="4">The sequence shown here is derived from an EMBL/GenBank/DDBJ whole genome shotgun (WGS) entry which is preliminary data.</text>
</comment>
<gene>
    <name evidence="4" type="ORF">CYNAS_LOCUS4538</name>
</gene>
<sequence length="89" mass="9865">MTLTFDEAAEKVRKLKKTPPDEQMLELYSLYKQSTMGDNPNANPPSTLDVKGKQKFNAWKSRKGMSKEDAKKAYIAAAEKAIASIGCNP</sequence>
<dbReference type="InterPro" id="IPR014352">
    <property type="entry name" value="FERM/acyl-CoA-bd_prot_sf"/>
</dbReference>
<dbReference type="PROSITE" id="PS51228">
    <property type="entry name" value="ACB_2"/>
    <property type="match status" value="1"/>
</dbReference>
<dbReference type="PANTHER" id="PTHR23310">
    <property type="entry name" value="ACYL-COA-BINDING PROTEIN, ACBP"/>
    <property type="match status" value="1"/>
</dbReference>
<dbReference type="InterPro" id="IPR000582">
    <property type="entry name" value="Acyl-CoA-binding_protein"/>
</dbReference>
<dbReference type="Gene3D" id="1.20.80.10">
    <property type="match status" value="1"/>
</dbReference>
<dbReference type="AlphaFoldDB" id="A0AA36GI80"/>
<dbReference type="EMBL" id="CATQJL010000112">
    <property type="protein sequence ID" value="CAJ0592555.1"/>
    <property type="molecule type" value="Genomic_DNA"/>
</dbReference>
<comment type="similarity">
    <text evidence="1">Belongs to the ACBP family.</text>
</comment>
<keyword evidence="5" id="KW-1185">Reference proteome</keyword>
<accession>A0AA36GI80</accession>
<dbReference type="GO" id="GO:0000062">
    <property type="term" value="F:fatty-acyl-CoA binding"/>
    <property type="evidence" value="ECO:0007669"/>
    <property type="project" value="InterPro"/>
</dbReference>
<feature type="domain" description="ACB" evidence="3">
    <location>
        <begin position="1"/>
        <end position="87"/>
    </location>
</feature>
<evidence type="ECO:0000256" key="1">
    <source>
        <dbReference type="ARBA" id="ARBA00005567"/>
    </source>
</evidence>
<dbReference type="PANTHER" id="PTHR23310:SF62">
    <property type="entry name" value="ACYL-COA BINDING PROTEIN 1, ISOFORM A"/>
    <property type="match status" value="1"/>
</dbReference>
<proteinExistence type="inferred from homology"/>